<sequence>MPTPETPASDTSGAALDPPEFKVLTEIGIIAHLADNLLASVLPDGLTTAQFGILNHLVRLGRRETISELASAMQVAQPTMSSTIRRLEAAGLVNLQPDAKDRRIRRVVLTPAGHAMRQSALAGIGPLRERYADLIRNEVWTDLLTPLREVRGALDRNRPTTPARKKGPGQSTGALQIRDG</sequence>
<evidence type="ECO:0000256" key="1">
    <source>
        <dbReference type="ARBA" id="ARBA00023015"/>
    </source>
</evidence>
<dbReference type="InterPro" id="IPR036390">
    <property type="entry name" value="WH_DNA-bd_sf"/>
</dbReference>
<proteinExistence type="predicted"/>
<dbReference type="InterPro" id="IPR011991">
    <property type="entry name" value="ArsR-like_HTH"/>
</dbReference>
<dbReference type="InterPro" id="IPR023187">
    <property type="entry name" value="Tscrpt_reg_MarR-type_CS"/>
</dbReference>
<keyword evidence="1" id="KW-0805">Transcription regulation</keyword>
<dbReference type="PRINTS" id="PR00598">
    <property type="entry name" value="HTHMARR"/>
</dbReference>
<dbReference type="AlphaFoldDB" id="A0A495DN72"/>
<dbReference type="OrthoDB" id="6400670at2"/>
<dbReference type="InterPro" id="IPR036388">
    <property type="entry name" value="WH-like_DNA-bd_sf"/>
</dbReference>
<name>A0A495DN72_9PROT</name>
<evidence type="ECO:0000256" key="2">
    <source>
        <dbReference type="ARBA" id="ARBA00023125"/>
    </source>
</evidence>
<keyword evidence="2" id="KW-0238">DNA-binding</keyword>
<dbReference type="PANTHER" id="PTHR33164">
    <property type="entry name" value="TRANSCRIPTIONAL REGULATOR, MARR FAMILY"/>
    <property type="match status" value="1"/>
</dbReference>
<dbReference type="PROSITE" id="PS50995">
    <property type="entry name" value="HTH_MARR_2"/>
    <property type="match status" value="1"/>
</dbReference>
<protein>
    <submittedName>
        <fullName evidence="6">MarR family transcriptional regulator</fullName>
    </submittedName>
</protein>
<dbReference type="Gene3D" id="1.10.10.10">
    <property type="entry name" value="Winged helix-like DNA-binding domain superfamily/Winged helix DNA-binding domain"/>
    <property type="match status" value="1"/>
</dbReference>
<dbReference type="Pfam" id="PF12802">
    <property type="entry name" value="MarR_2"/>
    <property type="match status" value="1"/>
</dbReference>
<dbReference type="RefSeq" id="WP_121209915.1">
    <property type="nucleotide sequence ID" value="NZ_RBIM01000001.1"/>
</dbReference>
<evidence type="ECO:0000313" key="7">
    <source>
        <dbReference type="Proteomes" id="UP000273675"/>
    </source>
</evidence>
<dbReference type="PANTHER" id="PTHR33164:SF43">
    <property type="entry name" value="HTH-TYPE TRANSCRIPTIONAL REPRESSOR YETL"/>
    <property type="match status" value="1"/>
</dbReference>
<dbReference type="SUPFAM" id="SSF46785">
    <property type="entry name" value="Winged helix' DNA-binding domain"/>
    <property type="match status" value="1"/>
</dbReference>
<dbReference type="GO" id="GO:0006950">
    <property type="term" value="P:response to stress"/>
    <property type="evidence" value="ECO:0007669"/>
    <property type="project" value="TreeGrafter"/>
</dbReference>
<accession>A0A495DN72</accession>
<evidence type="ECO:0000313" key="6">
    <source>
        <dbReference type="EMBL" id="RKR04100.1"/>
    </source>
</evidence>
<dbReference type="InterPro" id="IPR000835">
    <property type="entry name" value="HTH_MarR-typ"/>
</dbReference>
<dbReference type="InterPro" id="IPR039422">
    <property type="entry name" value="MarR/SlyA-like"/>
</dbReference>
<reference evidence="6 7" key="1">
    <citation type="submission" date="2018-10" db="EMBL/GenBank/DDBJ databases">
        <title>Genomic Encyclopedia of Type Strains, Phase IV (KMG-IV): sequencing the most valuable type-strain genomes for metagenomic binning, comparative biology and taxonomic classification.</title>
        <authorList>
            <person name="Goeker M."/>
        </authorList>
    </citation>
    <scope>NUCLEOTIDE SEQUENCE [LARGE SCALE GENOMIC DNA]</scope>
    <source>
        <strain evidence="6 7">DSM 4734</strain>
    </source>
</reference>
<evidence type="ECO:0000256" key="3">
    <source>
        <dbReference type="ARBA" id="ARBA00023163"/>
    </source>
</evidence>
<dbReference type="GO" id="GO:0003700">
    <property type="term" value="F:DNA-binding transcription factor activity"/>
    <property type="evidence" value="ECO:0007669"/>
    <property type="project" value="InterPro"/>
</dbReference>
<dbReference type="PROSITE" id="PS01117">
    <property type="entry name" value="HTH_MARR_1"/>
    <property type="match status" value="1"/>
</dbReference>
<evidence type="ECO:0000256" key="4">
    <source>
        <dbReference type="SAM" id="MobiDB-lite"/>
    </source>
</evidence>
<comment type="caution">
    <text evidence="6">The sequence shown here is derived from an EMBL/GenBank/DDBJ whole genome shotgun (WGS) entry which is preliminary data.</text>
</comment>
<gene>
    <name evidence="6" type="ORF">C7435_0544</name>
</gene>
<dbReference type="GO" id="GO:0003677">
    <property type="term" value="F:DNA binding"/>
    <property type="evidence" value="ECO:0007669"/>
    <property type="project" value="UniProtKB-KW"/>
</dbReference>
<evidence type="ECO:0000259" key="5">
    <source>
        <dbReference type="PROSITE" id="PS50995"/>
    </source>
</evidence>
<keyword evidence="3" id="KW-0804">Transcription</keyword>
<dbReference type="Proteomes" id="UP000273675">
    <property type="component" value="Unassembled WGS sequence"/>
</dbReference>
<dbReference type="EMBL" id="RBIM01000001">
    <property type="protein sequence ID" value="RKR04100.1"/>
    <property type="molecule type" value="Genomic_DNA"/>
</dbReference>
<organism evidence="6 7">
    <name type="scientific">Maricaulis maris</name>
    <dbReference type="NCBI Taxonomy" id="74318"/>
    <lineage>
        <taxon>Bacteria</taxon>
        <taxon>Pseudomonadati</taxon>
        <taxon>Pseudomonadota</taxon>
        <taxon>Alphaproteobacteria</taxon>
        <taxon>Maricaulales</taxon>
        <taxon>Maricaulaceae</taxon>
        <taxon>Maricaulis</taxon>
    </lineage>
</organism>
<dbReference type="SMART" id="SM00347">
    <property type="entry name" value="HTH_MARR"/>
    <property type="match status" value="1"/>
</dbReference>
<feature type="domain" description="HTH marR-type" evidence="5">
    <location>
        <begin position="20"/>
        <end position="149"/>
    </location>
</feature>
<dbReference type="CDD" id="cd00090">
    <property type="entry name" value="HTH_ARSR"/>
    <property type="match status" value="1"/>
</dbReference>
<feature type="region of interest" description="Disordered" evidence="4">
    <location>
        <begin position="153"/>
        <end position="180"/>
    </location>
</feature>